<dbReference type="SUPFAM" id="SSF55729">
    <property type="entry name" value="Acyl-CoA N-acyltransferases (Nat)"/>
    <property type="match status" value="1"/>
</dbReference>
<evidence type="ECO:0000313" key="2">
    <source>
        <dbReference type="Proteomes" id="UP000886887"/>
    </source>
</evidence>
<dbReference type="InterPro" id="IPR016181">
    <property type="entry name" value="Acyl_CoA_acyltransferase"/>
</dbReference>
<gene>
    <name evidence="1" type="ORF">IAB73_03500</name>
</gene>
<reference evidence="1" key="2">
    <citation type="journal article" date="2021" name="PeerJ">
        <title>Extensive microbial diversity within the chicken gut microbiome revealed by metagenomics and culture.</title>
        <authorList>
            <person name="Gilroy R."/>
            <person name="Ravi A."/>
            <person name="Getino M."/>
            <person name="Pursley I."/>
            <person name="Horton D.L."/>
            <person name="Alikhan N.F."/>
            <person name="Baker D."/>
            <person name="Gharbi K."/>
            <person name="Hall N."/>
            <person name="Watson M."/>
            <person name="Adriaenssens E.M."/>
            <person name="Foster-Nyarko E."/>
            <person name="Jarju S."/>
            <person name="Secka A."/>
            <person name="Antonio M."/>
            <person name="Oren A."/>
            <person name="Chaudhuri R.R."/>
            <person name="La Ragione R."/>
            <person name="Hildebrand F."/>
            <person name="Pallen M.J."/>
        </authorList>
    </citation>
    <scope>NUCLEOTIDE SEQUENCE</scope>
    <source>
        <strain evidence="1">ChiSxjej2B14-6234</strain>
    </source>
</reference>
<dbReference type="EMBL" id="DVFJ01000009">
    <property type="protein sequence ID" value="HIQ71261.1"/>
    <property type="molecule type" value="Genomic_DNA"/>
</dbReference>
<name>A0A9D0Z8P2_9FIRM</name>
<accession>A0A9D0Z8P2</accession>
<sequence>MRYTIRPMAEAEDPLLEALLTLLRDSGYERASLSMQKANAAVRLCRRAGFDVWRENGEEHIMVLRLRA</sequence>
<proteinExistence type="predicted"/>
<reference evidence="1" key="1">
    <citation type="submission" date="2020-10" db="EMBL/GenBank/DDBJ databases">
        <authorList>
            <person name="Gilroy R."/>
        </authorList>
    </citation>
    <scope>NUCLEOTIDE SEQUENCE</scope>
    <source>
        <strain evidence="1">ChiSxjej2B14-6234</strain>
    </source>
</reference>
<organism evidence="1 2">
    <name type="scientific">Candidatus Onthenecus intestinigallinarum</name>
    <dbReference type="NCBI Taxonomy" id="2840875"/>
    <lineage>
        <taxon>Bacteria</taxon>
        <taxon>Bacillati</taxon>
        <taxon>Bacillota</taxon>
        <taxon>Clostridia</taxon>
        <taxon>Eubacteriales</taxon>
        <taxon>Candidatus Onthenecus</taxon>
    </lineage>
</organism>
<protein>
    <submittedName>
        <fullName evidence="1">Uncharacterized protein</fullName>
    </submittedName>
</protein>
<comment type="caution">
    <text evidence="1">The sequence shown here is derived from an EMBL/GenBank/DDBJ whole genome shotgun (WGS) entry which is preliminary data.</text>
</comment>
<dbReference type="Proteomes" id="UP000886887">
    <property type="component" value="Unassembled WGS sequence"/>
</dbReference>
<evidence type="ECO:0000313" key="1">
    <source>
        <dbReference type="EMBL" id="HIQ71261.1"/>
    </source>
</evidence>
<dbReference type="Gene3D" id="3.40.630.30">
    <property type="match status" value="1"/>
</dbReference>
<dbReference type="AlphaFoldDB" id="A0A9D0Z8P2"/>